<evidence type="ECO:0000256" key="1">
    <source>
        <dbReference type="ARBA" id="ARBA00022734"/>
    </source>
</evidence>
<dbReference type="CDD" id="cd00070">
    <property type="entry name" value="GLECT"/>
    <property type="match status" value="2"/>
</dbReference>
<dbReference type="PANTHER" id="PTHR11346">
    <property type="entry name" value="GALECTIN"/>
    <property type="match status" value="1"/>
</dbReference>
<dbReference type="InterPro" id="IPR001079">
    <property type="entry name" value="Galectin_CRD"/>
</dbReference>
<dbReference type="Pfam" id="PF00337">
    <property type="entry name" value="Gal-bind_lectin"/>
    <property type="match status" value="2"/>
</dbReference>
<proteinExistence type="predicted"/>
<dbReference type="OrthoDB" id="6251307at2759"/>
<gene>
    <name evidence="4" type="ORF">DME_LOCUS9669</name>
</gene>
<dbReference type="WBParaSite" id="DME_0000655801-mRNA-1">
    <property type="protein sequence ID" value="DME_0000655801-mRNA-1"/>
    <property type="gene ID" value="DME_0000655801"/>
</dbReference>
<dbReference type="EMBL" id="UYYG01001187">
    <property type="protein sequence ID" value="VDN59696.1"/>
    <property type="molecule type" value="Genomic_DNA"/>
</dbReference>
<dbReference type="GO" id="GO:0030246">
    <property type="term" value="F:carbohydrate binding"/>
    <property type="evidence" value="ECO:0007669"/>
    <property type="project" value="UniProtKB-UniRule"/>
</dbReference>
<keyword evidence="1 2" id="KW-0430">Lectin</keyword>
<evidence type="ECO:0000313" key="4">
    <source>
        <dbReference type="EMBL" id="VDN59696.1"/>
    </source>
</evidence>
<dbReference type="InterPro" id="IPR013320">
    <property type="entry name" value="ConA-like_dom_sf"/>
</dbReference>
<feature type="domain" description="Galectin" evidence="3">
    <location>
        <begin position="1"/>
        <end position="114"/>
    </location>
</feature>
<accession>A0A0N4UGE0</accession>
<dbReference type="Proteomes" id="UP000274756">
    <property type="component" value="Unassembled WGS sequence"/>
</dbReference>
<dbReference type="GO" id="GO:0016936">
    <property type="term" value="F:galactoside binding"/>
    <property type="evidence" value="ECO:0007669"/>
    <property type="project" value="TreeGrafter"/>
</dbReference>
<reference evidence="4 6" key="2">
    <citation type="submission" date="2018-11" db="EMBL/GenBank/DDBJ databases">
        <authorList>
            <consortium name="Pathogen Informatics"/>
        </authorList>
    </citation>
    <scope>NUCLEOTIDE SEQUENCE [LARGE SCALE GENOMIC DNA]</scope>
</reference>
<dbReference type="FunFam" id="2.60.120.200:FF:000276">
    <property type="entry name" value="Galectin"/>
    <property type="match status" value="1"/>
</dbReference>
<name>A0A0N4UGE0_DRAME</name>
<dbReference type="SMART" id="SM00908">
    <property type="entry name" value="Gal-bind_lectin"/>
    <property type="match status" value="2"/>
</dbReference>
<evidence type="ECO:0000259" key="3">
    <source>
        <dbReference type="PROSITE" id="PS51304"/>
    </source>
</evidence>
<dbReference type="SUPFAM" id="SSF49899">
    <property type="entry name" value="Concanavalin A-like lectins/glucanases"/>
    <property type="match status" value="2"/>
</dbReference>
<sequence length="255" mass="29430">MSHCRKLENVNLLQGGVSIETSKAVILHVSVRFDEGKIVLNTMQNGDWEKEERHKNPFSKKGNEFDLKIRAHVEKYEITANNVEIAEFKCRIPLSNVEFFAIHGDVKLASVHWGGRYYTIPVEMQFHNGYLANGSTVYIHGIPIGERFNIDFVARNGAILFHYNPRFKEKKVVRNSFLIDSWGKEEREGPFPFKKNHNFALEIQNQPYSLQIFCDGEHIGAFAHRAENPANDYHGLRIAGDIELIDIQFQDHYQT</sequence>
<evidence type="ECO:0000313" key="5">
    <source>
        <dbReference type="Proteomes" id="UP000038040"/>
    </source>
</evidence>
<evidence type="ECO:0000313" key="6">
    <source>
        <dbReference type="Proteomes" id="UP000274756"/>
    </source>
</evidence>
<dbReference type="InterPro" id="IPR044156">
    <property type="entry name" value="Galectin-like"/>
</dbReference>
<reference evidence="7" key="1">
    <citation type="submission" date="2017-02" db="UniProtKB">
        <authorList>
            <consortium name="WormBaseParasite"/>
        </authorList>
    </citation>
    <scope>IDENTIFICATION</scope>
</reference>
<dbReference type="Gene3D" id="2.60.120.200">
    <property type="match status" value="2"/>
</dbReference>
<dbReference type="SMART" id="SM00276">
    <property type="entry name" value="GLECT"/>
    <property type="match status" value="2"/>
</dbReference>
<protein>
    <recommendedName>
        <fullName evidence="2">Galectin</fullName>
    </recommendedName>
</protein>
<dbReference type="PANTHER" id="PTHR11346:SF116">
    <property type="entry name" value="GALECTIN"/>
    <property type="match status" value="1"/>
</dbReference>
<dbReference type="Proteomes" id="UP000038040">
    <property type="component" value="Unplaced"/>
</dbReference>
<feature type="domain" description="Galectin" evidence="3">
    <location>
        <begin position="123"/>
        <end position="250"/>
    </location>
</feature>
<evidence type="ECO:0000256" key="2">
    <source>
        <dbReference type="RuleBase" id="RU102079"/>
    </source>
</evidence>
<evidence type="ECO:0000313" key="7">
    <source>
        <dbReference type="WBParaSite" id="DME_0000655801-mRNA-1"/>
    </source>
</evidence>
<dbReference type="STRING" id="318479.A0A0N4UGE0"/>
<dbReference type="PROSITE" id="PS51304">
    <property type="entry name" value="GALECTIN"/>
    <property type="match status" value="2"/>
</dbReference>
<dbReference type="AlphaFoldDB" id="A0A0N4UGE0"/>
<keyword evidence="6" id="KW-1185">Reference proteome</keyword>
<organism evidence="5 7">
    <name type="scientific">Dracunculus medinensis</name>
    <name type="common">Guinea worm</name>
    <dbReference type="NCBI Taxonomy" id="318479"/>
    <lineage>
        <taxon>Eukaryota</taxon>
        <taxon>Metazoa</taxon>
        <taxon>Ecdysozoa</taxon>
        <taxon>Nematoda</taxon>
        <taxon>Chromadorea</taxon>
        <taxon>Rhabditida</taxon>
        <taxon>Spirurina</taxon>
        <taxon>Dracunculoidea</taxon>
        <taxon>Dracunculidae</taxon>
        <taxon>Dracunculus</taxon>
    </lineage>
</organism>